<accession>A0A3M9MRG3</accession>
<dbReference type="EMBL" id="RJJE01000017">
    <property type="protein sequence ID" value="RNI27298.1"/>
    <property type="molecule type" value="Genomic_DNA"/>
</dbReference>
<name>A0A3M9MRG3_9BACT</name>
<protein>
    <submittedName>
        <fullName evidence="2">Uncharacterized protein</fullName>
    </submittedName>
</protein>
<feature type="transmembrane region" description="Helical" evidence="1">
    <location>
        <begin position="126"/>
        <end position="144"/>
    </location>
</feature>
<comment type="caution">
    <text evidence="2">The sequence shown here is derived from an EMBL/GenBank/DDBJ whole genome shotgun (WGS) entry which is preliminary data.</text>
</comment>
<dbReference type="Proteomes" id="UP000271010">
    <property type="component" value="Unassembled WGS sequence"/>
</dbReference>
<dbReference type="RefSeq" id="WP_123133767.1">
    <property type="nucleotide sequence ID" value="NZ_RJJE01000017.1"/>
</dbReference>
<evidence type="ECO:0000313" key="3">
    <source>
        <dbReference type="Proteomes" id="UP000271010"/>
    </source>
</evidence>
<organism evidence="2 3">
    <name type="scientific">Rufibacter immobilis</name>
    <dbReference type="NCBI Taxonomy" id="1348778"/>
    <lineage>
        <taxon>Bacteria</taxon>
        <taxon>Pseudomonadati</taxon>
        <taxon>Bacteroidota</taxon>
        <taxon>Cytophagia</taxon>
        <taxon>Cytophagales</taxon>
        <taxon>Hymenobacteraceae</taxon>
        <taxon>Rufibacter</taxon>
    </lineage>
</organism>
<reference evidence="2 3" key="1">
    <citation type="submission" date="2018-11" db="EMBL/GenBank/DDBJ databases">
        <title>Rufibacter latericius sp. nov., isolated from water in Baiyang Lake.</title>
        <authorList>
            <person name="Yang Y."/>
        </authorList>
    </citation>
    <scope>NUCLEOTIDE SEQUENCE [LARGE SCALE GENOMIC DNA]</scope>
    <source>
        <strain evidence="2 3">MCC P1</strain>
    </source>
</reference>
<keyword evidence="1" id="KW-0812">Transmembrane</keyword>
<feature type="transmembrane region" description="Helical" evidence="1">
    <location>
        <begin position="85"/>
        <end position="106"/>
    </location>
</feature>
<keyword evidence="3" id="KW-1185">Reference proteome</keyword>
<sequence>MKERKNVIIAIGLFLPLAIYVTLSLTLMCFYFGYLNQGYTTQTDSTAFDKELTFLNYLLPFFLTIGFIFLFVIDSIKKFNSKDKGSALIGLLILCISGETAILWQIEHLEWLYKKSRTDYYEWSPFVIGISITIYVVAQKIINFRKRKKNVAQ</sequence>
<feature type="transmembrane region" description="Helical" evidence="1">
    <location>
        <begin position="7"/>
        <end position="34"/>
    </location>
</feature>
<keyword evidence="1" id="KW-1133">Transmembrane helix</keyword>
<evidence type="ECO:0000256" key="1">
    <source>
        <dbReference type="SAM" id="Phobius"/>
    </source>
</evidence>
<proteinExistence type="predicted"/>
<dbReference type="AlphaFoldDB" id="A0A3M9MRG3"/>
<keyword evidence="1" id="KW-0472">Membrane</keyword>
<evidence type="ECO:0000313" key="2">
    <source>
        <dbReference type="EMBL" id="RNI27298.1"/>
    </source>
</evidence>
<gene>
    <name evidence="2" type="ORF">EFA69_14210</name>
</gene>
<feature type="transmembrane region" description="Helical" evidence="1">
    <location>
        <begin position="54"/>
        <end position="73"/>
    </location>
</feature>